<keyword evidence="2" id="KW-1133">Transmembrane helix</keyword>
<keyword evidence="2" id="KW-0472">Membrane</keyword>
<dbReference type="EMBL" id="ARXX01000003">
    <property type="protein sequence ID" value="MBF5054997.1"/>
    <property type="molecule type" value="Genomic_DNA"/>
</dbReference>
<protein>
    <recommendedName>
        <fullName evidence="5">MFS transporter</fullName>
    </recommendedName>
</protein>
<feature type="region of interest" description="Disordered" evidence="1">
    <location>
        <begin position="333"/>
        <end position="356"/>
    </location>
</feature>
<evidence type="ECO:0000256" key="2">
    <source>
        <dbReference type="SAM" id="Phobius"/>
    </source>
</evidence>
<comment type="caution">
    <text evidence="3">The sequence shown here is derived from an EMBL/GenBank/DDBJ whole genome shotgun (WGS) entry which is preliminary data.</text>
</comment>
<name>A0ABS0AN04_9GAMM</name>
<dbReference type="RefSeq" id="WP_194863917.1">
    <property type="nucleotide sequence ID" value="NZ_ARXX01000003.1"/>
</dbReference>
<evidence type="ECO:0000256" key="1">
    <source>
        <dbReference type="SAM" id="MobiDB-lite"/>
    </source>
</evidence>
<gene>
    <name evidence="3" type="ORF">Y5W_00291</name>
</gene>
<reference evidence="3 4" key="1">
    <citation type="submission" date="2012-09" db="EMBL/GenBank/DDBJ databases">
        <title>Genome Sequence of alkane-degrading Bacterium Alcanivorax sp. 521-1.</title>
        <authorList>
            <person name="Lai Q."/>
            <person name="Shao Z."/>
        </authorList>
    </citation>
    <scope>NUCLEOTIDE SEQUENCE [LARGE SCALE GENOMIC DNA]</scope>
    <source>
        <strain evidence="3 4">521-1</strain>
    </source>
</reference>
<feature type="transmembrane region" description="Helical" evidence="2">
    <location>
        <begin position="50"/>
        <end position="74"/>
    </location>
</feature>
<evidence type="ECO:0008006" key="5">
    <source>
        <dbReference type="Google" id="ProtNLM"/>
    </source>
</evidence>
<feature type="non-terminal residue" evidence="3">
    <location>
        <position position="439"/>
    </location>
</feature>
<sequence length="439" mass="47076">MAEWLVVAGVSVLIMATVGLVRQAAFRGHSALLFMMPLAGWRQVQEHWDAYGALALLRVLGVVCLVSGLGLFYVQHQVLAPASPGQVLHGAKDATASAFVRSPEAALLMVQGDGQPLSGRLHGQGLDGPRVTLINGVLSVQQGEGFLPDLSVSVLLGWEADDIEERRTLLIDPLESDGPPVHLSWTPDGRSYPETRIFHDGYRLELALAPLGEGRFSGAIQLVLPDADSSYLVGDFTAHADHLRYRNGKVDLTFDHPDTLAYVARQQLLTQYPDGAVARIQVENVNLRRADGEGRVQARVELGDGTVERRRMALEESAVGWAVVPGSMESRVLDQGGERAAPAPSGGGGDAAPADPERRLPAFTALAGYAGQSVTVIAEDGERTRGLLSRVADDRLWLRLTLGAGEAEITLREPRLRAVRLADGTRLSWPRAGEGTAAP</sequence>
<evidence type="ECO:0000313" key="3">
    <source>
        <dbReference type="EMBL" id="MBF5054997.1"/>
    </source>
</evidence>
<organism evidence="3 4">
    <name type="scientific">Alloalcanivorax profundimaris</name>
    <dbReference type="NCBI Taxonomy" id="2735259"/>
    <lineage>
        <taxon>Bacteria</taxon>
        <taxon>Pseudomonadati</taxon>
        <taxon>Pseudomonadota</taxon>
        <taxon>Gammaproteobacteria</taxon>
        <taxon>Oceanospirillales</taxon>
        <taxon>Alcanivoracaceae</taxon>
        <taxon>Alloalcanivorax</taxon>
    </lineage>
</organism>
<dbReference type="Proteomes" id="UP000662703">
    <property type="component" value="Unassembled WGS sequence"/>
</dbReference>
<keyword evidence="2" id="KW-0812">Transmembrane</keyword>
<evidence type="ECO:0000313" key="4">
    <source>
        <dbReference type="Proteomes" id="UP000662703"/>
    </source>
</evidence>
<proteinExistence type="predicted"/>
<keyword evidence="4" id="KW-1185">Reference proteome</keyword>
<accession>A0ABS0AN04</accession>